<reference evidence="1 2" key="1">
    <citation type="journal article" date="2021" name="Elife">
        <title>Chloroplast acquisition without the gene transfer in kleptoplastic sea slugs, Plakobranchus ocellatus.</title>
        <authorList>
            <person name="Maeda T."/>
            <person name="Takahashi S."/>
            <person name="Yoshida T."/>
            <person name="Shimamura S."/>
            <person name="Takaki Y."/>
            <person name="Nagai Y."/>
            <person name="Toyoda A."/>
            <person name="Suzuki Y."/>
            <person name="Arimoto A."/>
            <person name="Ishii H."/>
            <person name="Satoh N."/>
            <person name="Nishiyama T."/>
            <person name="Hasebe M."/>
            <person name="Maruyama T."/>
            <person name="Minagawa J."/>
            <person name="Obokata J."/>
            <person name="Shigenobu S."/>
        </authorList>
    </citation>
    <scope>NUCLEOTIDE SEQUENCE [LARGE SCALE GENOMIC DNA]</scope>
</reference>
<proteinExistence type="predicted"/>
<accession>A0AAV4BEC2</accession>
<sequence length="97" mass="11157">MRPELRTNREDVLKSLRPTLPTLSATAMLRSWYPIPTKIFMFTIDDNIAQLNSSIRVFGVEAFKNCPRHVLSTRGEIVCCMHKRKVTVSIPIENKLN</sequence>
<dbReference type="Proteomes" id="UP000735302">
    <property type="component" value="Unassembled WGS sequence"/>
</dbReference>
<gene>
    <name evidence="1" type="ORF">PoB_004365100</name>
</gene>
<evidence type="ECO:0000313" key="1">
    <source>
        <dbReference type="EMBL" id="GFO17146.1"/>
    </source>
</evidence>
<name>A0AAV4BEC2_9GAST</name>
<organism evidence="1 2">
    <name type="scientific">Plakobranchus ocellatus</name>
    <dbReference type="NCBI Taxonomy" id="259542"/>
    <lineage>
        <taxon>Eukaryota</taxon>
        <taxon>Metazoa</taxon>
        <taxon>Spiralia</taxon>
        <taxon>Lophotrochozoa</taxon>
        <taxon>Mollusca</taxon>
        <taxon>Gastropoda</taxon>
        <taxon>Heterobranchia</taxon>
        <taxon>Euthyneura</taxon>
        <taxon>Panpulmonata</taxon>
        <taxon>Sacoglossa</taxon>
        <taxon>Placobranchoidea</taxon>
        <taxon>Plakobranchidae</taxon>
        <taxon>Plakobranchus</taxon>
    </lineage>
</organism>
<comment type="caution">
    <text evidence="1">The sequence shown here is derived from an EMBL/GenBank/DDBJ whole genome shotgun (WGS) entry which is preliminary data.</text>
</comment>
<evidence type="ECO:0000313" key="2">
    <source>
        <dbReference type="Proteomes" id="UP000735302"/>
    </source>
</evidence>
<protein>
    <submittedName>
        <fullName evidence="1">Uncharacterized protein</fullName>
    </submittedName>
</protein>
<dbReference type="EMBL" id="BLXT01004727">
    <property type="protein sequence ID" value="GFO17146.1"/>
    <property type="molecule type" value="Genomic_DNA"/>
</dbReference>
<keyword evidence="2" id="KW-1185">Reference proteome</keyword>
<dbReference type="AlphaFoldDB" id="A0AAV4BEC2"/>